<dbReference type="InterPro" id="IPR013094">
    <property type="entry name" value="AB_hydrolase_3"/>
</dbReference>
<dbReference type="InterPro" id="IPR050300">
    <property type="entry name" value="GDXG_lipolytic_enzyme"/>
</dbReference>
<dbReference type="PANTHER" id="PTHR48081:SF8">
    <property type="entry name" value="ALPHA_BETA HYDROLASE FOLD-3 DOMAIN-CONTAINING PROTEIN-RELATED"/>
    <property type="match status" value="1"/>
</dbReference>
<protein>
    <recommendedName>
        <fullName evidence="2">Alpha/beta hydrolase fold-3 domain-containing protein</fullName>
    </recommendedName>
</protein>
<sequence>MPKSERAEKIRNGSWRAKAPVFSSLLIFESPFFVSGHIFTDAFPGRSSAKVDVSPGLLDSRAENLYSIAMKLFRYTEAPSIQSIIFEKILWASKIKASSVSPTLKFDKRDYSKALISPAPPEYLRLRVEIRSESFGAMKIFCLEPKDTVPCVTVLFFHGGSYVYNATRPHWRFLTSLVELSGCRVIAPDYPLAPAHIYADAYRILLRYWKYLSESRASDSLLVMGDSAGGGLGLGLAMAVRDEGLKAASALILLSPWLDVTMSNPHIEVIDPEDPFLNIQALRAAGRAWAGGANPRKPWVSPLYGELEGLPPLHLFIGTKDILVADARRFRGLCLAAKADLSFYEYENMVHDWMLLEFKEGKLAAARVAAIVRGFDSRDA</sequence>
<dbReference type="EMBL" id="VSSQ01000008">
    <property type="protein sequence ID" value="MPL58820.1"/>
    <property type="molecule type" value="Genomic_DNA"/>
</dbReference>
<dbReference type="Pfam" id="PF07859">
    <property type="entry name" value="Abhydrolase_3"/>
    <property type="match status" value="1"/>
</dbReference>
<dbReference type="GO" id="GO:0016787">
    <property type="term" value="F:hydrolase activity"/>
    <property type="evidence" value="ECO:0007669"/>
    <property type="project" value="UniProtKB-KW"/>
</dbReference>
<evidence type="ECO:0000256" key="1">
    <source>
        <dbReference type="ARBA" id="ARBA00022801"/>
    </source>
</evidence>
<accession>A0A644SVT1</accession>
<organism evidence="3">
    <name type="scientific">bioreactor metagenome</name>
    <dbReference type="NCBI Taxonomy" id="1076179"/>
    <lineage>
        <taxon>unclassified sequences</taxon>
        <taxon>metagenomes</taxon>
        <taxon>ecological metagenomes</taxon>
    </lineage>
</organism>
<dbReference type="InterPro" id="IPR029058">
    <property type="entry name" value="AB_hydrolase_fold"/>
</dbReference>
<dbReference type="AlphaFoldDB" id="A0A644SVT1"/>
<evidence type="ECO:0000259" key="2">
    <source>
        <dbReference type="Pfam" id="PF07859"/>
    </source>
</evidence>
<feature type="domain" description="Alpha/beta hydrolase fold-3" evidence="2">
    <location>
        <begin position="154"/>
        <end position="354"/>
    </location>
</feature>
<proteinExistence type="predicted"/>
<name>A0A644SVT1_9ZZZZ</name>
<dbReference type="SUPFAM" id="SSF53474">
    <property type="entry name" value="alpha/beta-Hydrolases"/>
    <property type="match status" value="1"/>
</dbReference>
<dbReference type="Gene3D" id="3.40.50.1820">
    <property type="entry name" value="alpha/beta hydrolase"/>
    <property type="match status" value="1"/>
</dbReference>
<comment type="caution">
    <text evidence="3">The sequence shown here is derived from an EMBL/GenBank/DDBJ whole genome shotgun (WGS) entry which is preliminary data.</text>
</comment>
<keyword evidence="1" id="KW-0378">Hydrolase</keyword>
<dbReference type="PANTHER" id="PTHR48081">
    <property type="entry name" value="AB HYDROLASE SUPERFAMILY PROTEIN C4A8.06C"/>
    <property type="match status" value="1"/>
</dbReference>
<gene>
    <name evidence="3" type="ORF">SDC9_04364</name>
</gene>
<reference evidence="3" key="1">
    <citation type="submission" date="2019-08" db="EMBL/GenBank/DDBJ databases">
        <authorList>
            <person name="Kucharzyk K."/>
            <person name="Murdoch R.W."/>
            <person name="Higgins S."/>
            <person name="Loffler F."/>
        </authorList>
    </citation>
    <scope>NUCLEOTIDE SEQUENCE</scope>
</reference>
<evidence type="ECO:0000313" key="3">
    <source>
        <dbReference type="EMBL" id="MPL58820.1"/>
    </source>
</evidence>